<protein>
    <submittedName>
        <fullName evidence="2">Uncharacterized protein</fullName>
    </submittedName>
</protein>
<evidence type="ECO:0000313" key="2">
    <source>
        <dbReference type="EMBL" id="KAJ1168217.1"/>
    </source>
</evidence>
<dbReference type="EMBL" id="JANPWB010000007">
    <property type="protein sequence ID" value="KAJ1168217.1"/>
    <property type="molecule type" value="Genomic_DNA"/>
</dbReference>
<reference evidence="2" key="1">
    <citation type="journal article" date="2022" name="bioRxiv">
        <title>Sequencing and chromosome-scale assembly of the giantPleurodeles waltlgenome.</title>
        <authorList>
            <person name="Brown T."/>
            <person name="Elewa A."/>
            <person name="Iarovenko S."/>
            <person name="Subramanian E."/>
            <person name="Araus A.J."/>
            <person name="Petzold A."/>
            <person name="Susuki M."/>
            <person name="Suzuki K.-i.T."/>
            <person name="Hayashi T."/>
            <person name="Toyoda A."/>
            <person name="Oliveira C."/>
            <person name="Osipova E."/>
            <person name="Leigh N.D."/>
            <person name="Simon A."/>
            <person name="Yun M.H."/>
        </authorList>
    </citation>
    <scope>NUCLEOTIDE SEQUENCE</scope>
    <source>
        <strain evidence="2">20211129_DDA</strain>
        <tissue evidence="2">Liver</tissue>
    </source>
</reference>
<comment type="caution">
    <text evidence="2">The sequence shown here is derived from an EMBL/GenBank/DDBJ whole genome shotgun (WGS) entry which is preliminary data.</text>
</comment>
<sequence length="304" mass="34025">MDSSAIGGPPDRAGGRPDDRCPSQRSRGGPVRSRGSCGFDRSGRASPTRILFSRGAGLNGEACAQRRSRGLWYNIQAGGRKLNQPGEKVERDHVTSHQTSTSQQYAYPPWSPTSGDAREQTFEQTPARQLLFWEALRQNRAPPLTPQEHMTHQPSDMVDAPHGATMDRILQKILAVGRRLKGMDSRMISLTEETKSLLLDFAGFQSEVATLEQRVTAVETQATLTEDRDQELLYLCSKAIDLEDRNRRDNVHFLGFPEEIEGADTQSFLKNILPQLTGLAFDPPLEFQRAHRQGHKRREGANHQ</sequence>
<feature type="region of interest" description="Disordered" evidence="1">
    <location>
        <begin position="82"/>
        <end position="117"/>
    </location>
</feature>
<feature type="compositionally biased region" description="Basic and acidic residues" evidence="1">
    <location>
        <begin position="13"/>
        <end position="22"/>
    </location>
</feature>
<dbReference type="Proteomes" id="UP001066276">
    <property type="component" value="Chromosome 4_1"/>
</dbReference>
<keyword evidence="3" id="KW-1185">Reference proteome</keyword>
<gene>
    <name evidence="2" type="ORF">NDU88_000165</name>
</gene>
<feature type="compositionally biased region" description="Polar residues" evidence="1">
    <location>
        <begin position="96"/>
        <end position="105"/>
    </location>
</feature>
<dbReference type="Gene3D" id="3.30.70.1820">
    <property type="entry name" value="L1 transposable element, RRM domain"/>
    <property type="match status" value="1"/>
</dbReference>
<accession>A0AAV7SVK3</accession>
<feature type="region of interest" description="Disordered" evidence="1">
    <location>
        <begin position="1"/>
        <end position="45"/>
    </location>
</feature>
<proteinExistence type="predicted"/>
<feature type="compositionally biased region" description="Low complexity" evidence="1">
    <location>
        <begin position="23"/>
        <end position="38"/>
    </location>
</feature>
<name>A0AAV7SVK3_PLEWA</name>
<evidence type="ECO:0000313" key="3">
    <source>
        <dbReference type="Proteomes" id="UP001066276"/>
    </source>
</evidence>
<organism evidence="2 3">
    <name type="scientific">Pleurodeles waltl</name>
    <name type="common">Iberian ribbed newt</name>
    <dbReference type="NCBI Taxonomy" id="8319"/>
    <lineage>
        <taxon>Eukaryota</taxon>
        <taxon>Metazoa</taxon>
        <taxon>Chordata</taxon>
        <taxon>Craniata</taxon>
        <taxon>Vertebrata</taxon>
        <taxon>Euteleostomi</taxon>
        <taxon>Amphibia</taxon>
        <taxon>Batrachia</taxon>
        <taxon>Caudata</taxon>
        <taxon>Salamandroidea</taxon>
        <taxon>Salamandridae</taxon>
        <taxon>Pleurodelinae</taxon>
        <taxon>Pleurodeles</taxon>
    </lineage>
</organism>
<dbReference type="AlphaFoldDB" id="A0AAV7SVK3"/>
<evidence type="ECO:0000256" key="1">
    <source>
        <dbReference type="SAM" id="MobiDB-lite"/>
    </source>
</evidence>